<dbReference type="InterPro" id="IPR006311">
    <property type="entry name" value="TAT_signal"/>
</dbReference>
<sequence>MTFTRRALLSAAAITPGVLSASAARAEPAADAEQGGARRGFRRALADLETAHDARIGVSARVVGGSPALTHRGHERFALASTGKVLTSALVLREASDERLQQIIRFTAEDLEEYSPVTSEHVDEGMRLIELIDAALTRSDNTAQNLLFTELGGPRAVQRRLRRLGDGITRTDRTEPELNTAIPGDARDTTTPAQMAADLEVATLGHGHGRNALGRDRSAQLLAMMRANTTGDAAIRAGVPSTWTVADKTGAGGYGTSNDVAVITRPHAAPLVLAVYTTGRNEDAELPTELIAQVTRHVVDALG</sequence>
<evidence type="ECO:0000256" key="2">
    <source>
        <dbReference type="ARBA" id="ARBA00012865"/>
    </source>
</evidence>
<feature type="chain" id="PRO_5045661126" description="Beta-lactamase" evidence="7">
    <location>
        <begin position="27"/>
        <end position="303"/>
    </location>
</feature>
<dbReference type="Proteomes" id="UP001055868">
    <property type="component" value="Chromosome"/>
</dbReference>
<gene>
    <name evidence="9" type="primary">bla</name>
    <name evidence="9" type="ORF">M4486_11060</name>
</gene>
<dbReference type="Gene3D" id="3.40.710.10">
    <property type="entry name" value="DD-peptidase/beta-lactamase superfamily"/>
    <property type="match status" value="1"/>
</dbReference>
<evidence type="ECO:0000256" key="6">
    <source>
        <dbReference type="RuleBase" id="RU361140"/>
    </source>
</evidence>
<dbReference type="Pfam" id="PF13354">
    <property type="entry name" value="Beta-lactamase2"/>
    <property type="match status" value="1"/>
</dbReference>
<dbReference type="InterPro" id="IPR023650">
    <property type="entry name" value="Beta-lactam_class-A_AS"/>
</dbReference>
<protein>
    <recommendedName>
        <fullName evidence="3 6">Beta-lactamase</fullName>
        <ecNumber evidence="2 6">3.5.2.6</ecNumber>
    </recommendedName>
</protein>
<feature type="signal peptide" evidence="7">
    <location>
        <begin position="1"/>
        <end position="26"/>
    </location>
</feature>
<dbReference type="PROSITE" id="PS51318">
    <property type="entry name" value="TAT"/>
    <property type="match status" value="1"/>
</dbReference>
<evidence type="ECO:0000256" key="3">
    <source>
        <dbReference type="ARBA" id="ARBA00018879"/>
    </source>
</evidence>
<evidence type="ECO:0000313" key="10">
    <source>
        <dbReference type="Proteomes" id="UP001055868"/>
    </source>
</evidence>
<dbReference type="InterPro" id="IPR012338">
    <property type="entry name" value="Beta-lactam/transpept-like"/>
</dbReference>
<dbReference type="PROSITE" id="PS00146">
    <property type="entry name" value="BETA_LACTAMASE_A"/>
    <property type="match status" value="1"/>
</dbReference>
<proteinExistence type="inferred from homology"/>
<keyword evidence="10" id="KW-1185">Reference proteome</keyword>
<evidence type="ECO:0000259" key="8">
    <source>
        <dbReference type="Pfam" id="PF13354"/>
    </source>
</evidence>
<dbReference type="InterPro" id="IPR000871">
    <property type="entry name" value="Beta-lactam_class-A"/>
</dbReference>
<comment type="catalytic activity">
    <reaction evidence="6">
        <text>a beta-lactam + H2O = a substituted beta-amino acid</text>
        <dbReference type="Rhea" id="RHEA:20401"/>
        <dbReference type="ChEBI" id="CHEBI:15377"/>
        <dbReference type="ChEBI" id="CHEBI:35627"/>
        <dbReference type="ChEBI" id="CHEBI:140347"/>
        <dbReference type="EC" id="3.5.2.6"/>
    </reaction>
</comment>
<dbReference type="NCBIfam" id="NF033103">
    <property type="entry name" value="bla_class_A"/>
    <property type="match status" value="1"/>
</dbReference>
<keyword evidence="5 6" id="KW-0046">Antibiotic resistance</keyword>
<dbReference type="EC" id="3.5.2.6" evidence="2 6"/>
<dbReference type="InterPro" id="IPR045155">
    <property type="entry name" value="Beta-lactam_cat"/>
</dbReference>
<reference evidence="9" key="1">
    <citation type="submission" date="2022-05" db="EMBL/GenBank/DDBJ databases">
        <title>Genomic analysis of Brachybacterium sp. CBA3104.</title>
        <authorList>
            <person name="Roh S.W."/>
            <person name="Kim Y.B."/>
            <person name="Kim Y."/>
        </authorList>
    </citation>
    <scope>NUCLEOTIDE SEQUENCE</scope>
    <source>
        <strain evidence="9">CBA3104</strain>
    </source>
</reference>
<comment type="similarity">
    <text evidence="1 6">Belongs to the class-A beta-lactamase family.</text>
</comment>
<evidence type="ECO:0000256" key="1">
    <source>
        <dbReference type="ARBA" id="ARBA00009009"/>
    </source>
</evidence>
<keyword evidence="4 6" id="KW-0378">Hydrolase</keyword>
<name>A0ABY4N4A7_9MICO</name>
<dbReference type="GO" id="GO:0008800">
    <property type="term" value="F:beta-lactamase activity"/>
    <property type="evidence" value="ECO:0007669"/>
    <property type="project" value="UniProtKB-EC"/>
</dbReference>
<feature type="domain" description="Beta-lactamase class A catalytic" evidence="8">
    <location>
        <begin position="62"/>
        <end position="277"/>
    </location>
</feature>
<evidence type="ECO:0000313" key="9">
    <source>
        <dbReference type="EMBL" id="UQN28190.1"/>
    </source>
</evidence>
<dbReference type="PRINTS" id="PR00118">
    <property type="entry name" value="BLACTAMASEA"/>
</dbReference>
<organism evidence="9 10">
    <name type="scientific">Brachybacterium kimchii</name>
    <dbReference type="NCBI Taxonomy" id="2942909"/>
    <lineage>
        <taxon>Bacteria</taxon>
        <taxon>Bacillati</taxon>
        <taxon>Actinomycetota</taxon>
        <taxon>Actinomycetes</taxon>
        <taxon>Micrococcales</taxon>
        <taxon>Dermabacteraceae</taxon>
        <taxon>Brachybacterium</taxon>
    </lineage>
</organism>
<dbReference type="PANTHER" id="PTHR35333">
    <property type="entry name" value="BETA-LACTAMASE"/>
    <property type="match status" value="1"/>
</dbReference>
<dbReference type="RefSeq" id="WP_249477218.1">
    <property type="nucleotide sequence ID" value="NZ_CP097218.1"/>
</dbReference>
<evidence type="ECO:0000256" key="5">
    <source>
        <dbReference type="ARBA" id="ARBA00023251"/>
    </source>
</evidence>
<dbReference type="SUPFAM" id="SSF56601">
    <property type="entry name" value="beta-lactamase/transpeptidase-like"/>
    <property type="match status" value="1"/>
</dbReference>
<keyword evidence="7" id="KW-0732">Signal</keyword>
<dbReference type="PANTHER" id="PTHR35333:SF3">
    <property type="entry name" value="BETA-LACTAMASE-TYPE TRANSPEPTIDASE FOLD CONTAINING PROTEIN"/>
    <property type="match status" value="1"/>
</dbReference>
<accession>A0ABY4N4A7</accession>
<evidence type="ECO:0000256" key="4">
    <source>
        <dbReference type="ARBA" id="ARBA00022801"/>
    </source>
</evidence>
<dbReference type="EMBL" id="CP097218">
    <property type="protein sequence ID" value="UQN28190.1"/>
    <property type="molecule type" value="Genomic_DNA"/>
</dbReference>
<evidence type="ECO:0000256" key="7">
    <source>
        <dbReference type="SAM" id="SignalP"/>
    </source>
</evidence>